<gene>
    <name evidence="1" type="ORF">H6A19_03350</name>
</gene>
<keyword evidence="1" id="KW-0418">Kinase</keyword>
<dbReference type="Gene3D" id="3.40.1190.20">
    <property type="match status" value="1"/>
</dbReference>
<dbReference type="RefSeq" id="WP_148321232.1">
    <property type="nucleotide sequence ID" value="NZ_JACJLL010000012.1"/>
</dbReference>
<keyword evidence="1" id="KW-0808">Transferase</keyword>
<evidence type="ECO:0000313" key="2">
    <source>
        <dbReference type="Proteomes" id="UP000767334"/>
    </source>
</evidence>
<name>A0ABS2FDJ4_9CLOT</name>
<sequence length="275" mass="32230">MRLNEESIKYILDLQKSVLPLIYCCANNERLRSLESIVNHYNGRLTYKDSYQYKEFNPINTLLIFLDEINSDGVLDIEKSLIAMNKREIVLLEANGIDSLINKRNLALSIINRYDINVIKGTKSEIETLINFQENNEESKIDYEDDNCKFRNFSKRNNSVLIIKDDKYYITDGYSEFIIKNNEDELYDKYILDNIYIGMIAVSIGVCKNKSEIVQAILIATIAFYIGEKRTLSYFVNNKIIDNKEIENHLLNEVYKIDIDKIKSYGDIYYSFKRC</sequence>
<dbReference type="InterPro" id="IPR029056">
    <property type="entry name" value="Ribokinase-like"/>
</dbReference>
<protein>
    <submittedName>
        <fullName evidence="1">Hydroxyethylthiazole kinase</fullName>
    </submittedName>
</protein>
<proteinExistence type="predicted"/>
<dbReference type="EMBL" id="JACJLL010000012">
    <property type="protein sequence ID" value="MBM6818386.1"/>
    <property type="molecule type" value="Genomic_DNA"/>
</dbReference>
<keyword evidence="2" id="KW-1185">Reference proteome</keyword>
<comment type="caution">
    <text evidence="1">The sequence shown here is derived from an EMBL/GenBank/DDBJ whole genome shotgun (WGS) entry which is preliminary data.</text>
</comment>
<dbReference type="Proteomes" id="UP000767334">
    <property type="component" value="Unassembled WGS sequence"/>
</dbReference>
<dbReference type="GO" id="GO:0016301">
    <property type="term" value="F:kinase activity"/>
    <property type="evidence" value="ECO:0007669"/>
    <property type="project" value="UniProtKB-KW"/>
</dbReference>
<organism evidence="1 2">
    <name type="scientific">Clostridium saudiense</name>
    <dbReference type="NCBI Taxonomy" id="1414720"/>
    <lineage>
        <taxon>Bacteria</taxon>
        <taxon>Bacillati</taxon>
        <taxon>Bacillota</taxon>
        <taxon>Clostridia</taxon>
        <taxon>Eubacteriales</taxon>
        <taxon>Clostridiaceae</taxon>
        <taxon>Clostridium</taxon>
    </lineage>
</organism>
<accession>A0ABS2FDJ4</accession>
<reference evidence="1 2" key="1">
    <citation type="journal article" date="2021" name="Sci. Rep.">
        <title>The distribution of antibiotic resistance genes in chicken gut microbiota commensals.</title>
        <authorList>
            <person name="Juricova H."/>
            <person name="Matiasovicova J."/>
            <person name="Kubasova T."/>
            <person name="Cejkova D."/>
            <person name="Rychlik I."/>
        </authorList>
    </citation>
    <scope>NUCLEOTIDE SEQUENCE [LARGE SCALE GENOMIC DNA]</scope>
    <source>
        <strain evidence="1 2">An435</strain>
    </source>
</reference>
<evidence type="ECO:0000313" key="1">
    <source>
        <dbReference type="EMBL" id="MBM6818386.1"/>
    </source>
</evidence>